<dbReference type="Proteomes" id="UP000719766">
    <property type="component" value="Unassembled WGS sequence"/>
</dbReference>
<evidence type="ECO:0000259" key="7">
    <source>
        <dbReference type="PROSITE" id="PS51194"/>
    </source>
</evidence>
<dbReference type="EMBL" id="JABBWE010000019">
    <property type="protein sequence ID" value="KAG1796229.1"/>
    <property type="molecule type" value="Genomic_DNA"/>
</dbReference>
<keyword evidence="3" id="KW-0067">ATP-binding</keyword>
<dbReference type="RefSeq" id="XP_041161745.1">
    <property type="nucleotide sequence ID" value="XM_041306317.1"/>
</dbReference>
<evidence type="ECO:0000256" key="3">
    <source>
        <dbReference type="ARBA" id="ARBA00022840"/>
    </source>
</evidence>
<evidence type="ECO:0000256" key="1">
    <source>
        <dbReference type="ARBA" id="ARBA00005446"/>
    </source>
</evidence>
<feature type="compositionally biased region" description="Basic and acidic residues" evidence="6">
    <location>
        <begin position="270"/>
        <end position="284"/>
    </location>
</feature>
<evidence type="ECO:0000313" key="8">
    <source>
        <dbReference type="EMBL" id="KAG1796229.1"/>
    </source>
</evidence>
<dbReference type="GO" id="GO:0005737">
    <property type="term" value="C:cytoplasm"/>
    <property type="evidence" value="ECO:0007669"/>
    <property type="project" value="TreeGrafter"/>
</dbReference>
<dbReference type="GO" id="GO:0009378">
    <property type="term" value="F:four-way junction helicase activity"/>
    <property type="evidence" value="ECO:0007669"/>
    <property type="project" value="TreeGrafter"/>
</dbReference>
<dbReference type="GO" id="GO:0003676">
    <property type="term" value="F:nucleic acid binding"/>
    <property type="evidence" value="ECO:0007669"/>
    <property type="project" value="InterPro"/>
</dbReference>
<evidence type="ECO:0000256" key="2">
    <source>
        <dbReference type="ARBA" id="ARBA00022741"/>
    </source>
</evidence>
<accession>A0A9P7ATC0</accession>
<dbReference type="SUPFAM" id="SSF52540">
    <property type="entry name" value="P-loop containing nucleoside triphosphate hydrolases"/>
    <property type="match status" value="1"/>
</dbReference>
<keyword evidence="9" id="KW-1185">Reference proteome</keyword>
<keyword evidence="2" id="KW-0547">Nucleotide-binding</keyword>
<reference evidence="8" key="1">
    <citation type="journal article" date="2020" name="New Phytol.">
        <title>Comparative genomics reveals dynamic genome evolution in host specialist ectomycorrhizal fungi.</title>
        <authorList>
            <person name="Lofgren L.A."/>
            <person name="Nguyen N.H."/>
            <person name="Vilgalys R."/>
            <person name="Ruytinx J."/>
            <person name="Liao H.L."/>
            <person name="Branco S."/>
            <person name="Kuo A."/>
            <person name="LaButti K."/>
            <person name="Lipzen A."/>
            <person name="Andreopoulos W."/>
            <person name="Pangilinan J."/>
            <person name="Riley R."/>
            <person name="Hundley H."/>
            <person name="Na H."/>
            <person name="Barry K."/>
            <person name="Grigoriev I.V."/>
            <person name="Stajich J.E."/>
            <person name="Kennedy P.G."/>
        </authorList>
    </citation>
    <scope>NUCLEOTIDE SEQUENCE</scope>
    <source>
        <strain evidence="8">S12</strain>
    </source>
</reference>
<dbReference type="Pfam" id="PF00271">
    <property type="entry name" value="Helicase_C"/>
    <property type="match status" value="1"/>
</dbReference>
<comment type="similarity">
    <text evidence="1">Belongs to the helicase family. RecQ subfamily.</text>
</comment>
<dbReference type="EC" id="5.6.2.4" evidence="5"/>
<evidence type="ECO:0000256" key="4">
    <source>
        <dbReference type="ARBA" id="ARBA00034617"/>
    </source>
</evidence>
<dbReference type="GO" id="GO:0000724">
    <property type="term" value="P:double-strand break repair via homologous recombination"/>
    <property type="evidence" value="ECO:0007669"/>
    <property type="project" value="TreeGrafter"/>
</dbReference>
<dbReference type="Pfam" id="PF00270">
    <property type="entry name" value="DEAD"/>
    <property type="match status" value="1"/>
</dbReference>
<gene>
    <name evidence="8" type="ORF">HD556DRAFT_1441530</name>
</gene>
<dbReference type="PANTHER" id="PTHR13710">
    <property type="entry name" value="DNA HELICASE RECQ FAMILY MEMBER"/>
    <property type="match status" value="1"/>
</dbReference>
<sequence>MSVPSYYTEIGHCNMCDIEDMKYRAVIVSPEQLMKPGGEFEKLLCKPLFAQQIIGVVFDEAHCITTWGEFHPEYKELEHLRYILPCYIPFMLASATLTVDNLVHVKRLLHICSNKLLTIQTSVDRANIKLCVHKIMYSLSSYQDLSFLIPDSWKDSDPAPPKFLIFFDDMQDSIAAAKTIQKRLPSALQDEVDRLISGETWGLCTTESFGMGMDVPDILLVIQWKATCKLATLWQRWGRAVRDRRLQGTAILFAEREYFDDVREEKHWRQETKKHKAGENRECTATRQRTQLHPVNRQDDVHEWENDIPGDDSDGDKAEVGDQELRGQLQSKLEGKPGGSWKKRELDPVMDCLINAHLQGTIHCRRKVLHVHFNDSLADPDHVTCDPSNSDGCTHCAPLTSSVCCDIHNPDSLSHNNISLPSKIAHRSRTVKYEMGPQEFELHDALEEWRELITRRVYGDSALNDYGPGVTMPDSVLDRIVDCAHHHKFSTTDDLRKETKWSAADRFGSDVIAIVQRIIPVPVLIPVFTTATRP</sequence>
<dbReference type="PROSITE" id="PS51194">
    <property type="entry name" value="HELICASE_CTER"/>
    <property type="match status" value="1"/>
</dbReference>
<proteinExistence type="inferred from homology"/>
<feature type="compositionally biased region" description="Basic and acidic residues" evidence="6">
    <location>
        <begin position="296"/>
        <end position="305"/>
    </location>
</feature>
<evidence type="ECO:0000256" key="5">
    <source>
        <dbReference type="ARBA" id="ARBA00034808"/>
    </source>
</evidence>
<comment type="catalytic activity">
    <reaction evidence="4">
        <text>Couples ATP hydrolysis with the unwinding of duplex DNA by translocating in the 3'-5' direction.</text>
        <dbReference type="EC" id="5.6.2.4"/>
    </reaction>
</comment>
<dbReference type="CDD" id="cd18785">
    <property type="entry name" value="SF2_C"/>
    <property type="match status" value="1"/>
</dbReference>
<dbReference type="OrthoDB" id="2803597at2759"/>
<dbReference type="InterPro" id="IPR011545">
    <property type="entry name" value="DEAD/DEAH_box_helicase_dom"/>
</dbReference>
<name>A0A9P7ATC0_9AGAM</name>
<dbReference type="GeneID" id="64600081"/>
<dbReference type="GO" id="GO:0016787">
    <property type="term" value="F:hydrolase activity"/>
    <property type="evidence" value="ECO:0007669"/>
    <property type="project" value="UniProtKB-KW"/>
</dbReference>
<dbReference type="GO" id="GO:0005524">
    <property type="term" value="F:ATP binding"/>
    <property type="evidence" value="ECO:0007669"/>
    <property type="project" value="UniProtKB-KW"/>
</dbReference>
<evidence type="ECO:0000313" key="9">
    <source>
        <dbReference type="Proteomes" id="UP000719766"/>
    </source>
</evidence>
<dbReference type="GO" id="GO:0043138">
    <property type="term" value="F:3'-5' DNA helicase activity"/>
    <property type="evidence" value="ECO:0007669"/>
    <property type="project" value="UniProtKB-EC"/>
</dbReference>
<organism evidence="8 9">
    <name type="scientific">Suillus plorans</name>
    <dbReference type="NCBI Taxonomy" id="116603"/>
    <lineage>
        <taxon>Eukaryota</taxon>
        <taxon>Fungi</taxon>
        <taxon>Dikarya</taxon>
        <taxon>Basidiomycota</taxon>
        <taxon>Agaricomycotina</taxon>
        <taxon>Agaricomycetes</taxon>
        <taxon>Agaricomycetidae</taxon>
        <taxon>Boletales</taxon>
        <taxon>Suillineae</taxon>
        <taxon>Suillaceae</taxon>
        <taxon>Suillus</taxon>
    </lineage>
</organism>
<dbReference type="InterPro" id="IPR001650">
    <property type="entry name" value="Helicase_C-like"/>
</dbReference>
<dbReference type="PANTHER" id="PTHR13710:SF120">
    <property type="entry name" value="BIFUNCTIONAL 3'-5' EXONUCLEASE_ATP-DEPENDENT HELICASE WRN"/>
    <property type="match status" value="1"/>
</dbReference>
<feature type="domain" description="Helicase C-terminal" evidence="7">
    <location>
        <begin position="131"/>
        <end position="292"/>
    </location>
</feature>
<keyword evidence="8" id="KW-0378">Hydrolase</keyword>
<dbReference type="AlphaFoldDB" id="A0A9P7ATC0"/>
<evidence type="ECO:0000256" key="6">
    <source>
        <dbReference type="SAM" id="MobiDB-lite"/>
    </source>
</evidence>
<dbReference type="Gene3D" id="3.40.50.300">
    <property type="entry name" value="P-loop containing nucleotide triphosphate hydrolases"/>
    <property type="match status" value="2"/>
</dbReference>
<dbReference type="GO" id="GO:0005634">
    <property type="term" value="C:nucleus"/>
    <property type="evidence" value="ECO:0007669"/>
    <property type="project" value="TreeGrafter"/>
</dbReference>
<dbReference type="InterPro" id="IPR027417">
    <property type="entry name" value="P-loop_NTPase"/>
</dbReference>
<protein>
    <recommendedName>
        <fullName evidence="5">DNA 3'-5' helicase</fullName>
        <ecNumber evidence="5">5.6.2.4</ecNumber>
    </recommendedName>
</protein>
<feature type="region of interest" description="Disordered" evidence="6">
    <location>
        <begin position="270"/>
        <end position="319"/>
    </location>
</feature>
<comment type="caution">
    <text evidence="8">The sequence shown here is derived from an EMBL/GenBank/DDBJ whole genome shotgun (WGS) entry which is preliminary data.</text>
</comment>
<dbReference type="GO" id="GO:0005694">
    <property type="term" value="C:chromosome"/>
    <property type="evidence" value="ECO:0007669"/>
    <property type="project" value="TreeGrafter"/>
</dbReference>